<evidence type="ECO:0000313" key="2">
    <source>
        <dbReference type="EMBL" id="MEL0658410.1"/>
    </source>
</evidence>
<evidence type="ECO:0000313" key="3">
    <source>
        <dbReference type="Proteomes" id="UP001366060"/>
    </source>
</evidence>
<accession>A0ABU9H945</accession>
<dbReference type="Proteomes" id="UP001366060">
    <property type="component" value="Unassembled WGS sequence"/>
</dbReference>
<name>A0ABU9H945_9GAMM</name>
<dbReference type="RefSeq" id="WP_341627070.1">
    <property type="nucleotide sequence ID" value="NZ_JBAKBA010000007.1"/>
</dbReference>
<protein>
    <recommendedName>
        <fullName evidence="4">Aggregation factor core</fullName>
    </recommendedName>
</protein>
<evidence type="ECO:0008006" key="4">
    <source>
        <dbReference type="Google" id="ProtNLM"/>
    </source>
</evidence>
<feature type="chain" id="PRO_5045766621" description="Aggregation factor core" evidence="1">
    <location>
        <begin position="21"/>
        <end position="172"/>
    </location>
</feature>
<organism evidence="2 3">
    <name type="scientific">Psychromonas arctica</name>
    <dbReference type="NCBI Taxonomy" id="168275"/>
    <lineage>
        <taxon>Bacteria</taxon>
        <taxon>Pseudomonadati</taxon>
        <taxon>Pseudomonadota</taxon>
        <taxon>Gammaproteobacteria</taxon>
        <taxon>Alteromonadales</taxon>
        <taxon>Psychromonadaceae</taxon>
        <taxon>Psychromonas</taxon>
    </lineage>
</organism>
<evidence type="ECO:0000256" key="1">
    <source>
        <dbReference type="SAM" id="SignalP"/>
    </source>
</evidence>
<proteinExistence type="predicted"/>
<reference evidence="2 3" key="1">
    <citation type="submission" date="2024-02" db="EMBL/GenBank/DDBJ databases">
        <title>Bacteria isolated from the canopy kelp, Nereocystis luetkeana.</title>
        <authorList>
            <person name="Pfister C.A."/>
            <person name="Younker I.T."/>
            <person name="Light S.H."/>
        </authorList>
    </citation>
    <scope>NUCLEOTIDE SEQUENCE [LARGE SCALE GENOMIC DNA]</scope>
    <source>
        <strain evidence="2 3">TI.2.07</strain>
    </source>
</reference>
<keyword evidence="3" id="KW-1185">Reference proteome</keyword>
<feature type="signal peptide" evidence="1">
    <location>
        <begin position="1"/>
        <end position="20"/>
    </location>
</feature>
<dbReference type="EMBL" id="JBAKBA010000007">
    <property type="protein sequence ID" value="MEL0658410.1"/>
    <property type="molecule type" value="Genomic_DNA"/>
</dbReference>
<keyword evidence="1" id="KW-0732">Signal</keyword>
<gene>
    <name evidence="2" type="ORF">V6255_04575</name>
</gene>
<comment type="caution">
    <text evidence="2">The sequence shown here is derived from an EMBL/GenBank/DDBJ whole genome shotgun (WGS) entry which is preliminary data.</text>
</comment>
<sequence>MFKIKFVTLLFSMLSANVYADIEISFKDGAPKDQFVIKNTSTCDVKDISMTIDLLQSTGRLIFDTSESGKGVEVFQLFEVTRGQIALKTATKVNDGDTQLSLDIKAIAANDFASFTIDVDDTLSTSQLGNIRVTGNEIANASVLVNIHGDKVLKAAFDLNGKARVIMPKCSA</sequence>